<gene>
    <name evidence="11" type="ORF">QBC33DRAFT_55492</name>
</gene>
<accession>A0AAJ0C2V0</accession>
<dbReference type="CDD" id="cd03524">
    <property type="entry name" value="RPA2_OBF_family"/>
    <property type="match status" value="1"/>
</dbReference>
<sequence>MTGAQPPPNNIPNNIYPQYCFHLSPTINRWCPLRAADIQALEKHPGFEGQDLYFHDNHPIKWVRIVGIVVAIDEYAARRIYTVDDSSGATIECVVNITQLNTPGPPALARQKDAKATAASASASTSAATTKPDIDADIDVGDILDARGSIRLFRNAKQVRVEKIIHLRSTEQEMRFWNKLTQFRMDVLNTPWALDKREVRRCRKEAEGQDEVEGRKRRRRRAAEAERSSRGPAGNGTIKCDDDDSSRRSKTTGLEKRARRGPKIIRVEGKYGALGI</sequence>
<keyword evidence="6" id="KW-0238">DNA-binding</keyword>
<feature type="region of interest" description="Disordered" evidence="9">
    <location>
        <begin position="205"/>
        <end position="262"/>
    </location>
</feature>
<dbReference type="GeneID" id="85312757"/>
<dbReference type="GO" id="GO:0000781">
    <property type="term" value="C:chromosome, telomeric region"/>
    <property type="evidence" value="ECO:0007669"/>
    <property type="project" value="UniProtKB-SubCell"/>
</dbReference>
<dbReference type="GO" id="GO:0003677">
    <property type="term" value="F:DNA binding"/>
    <property type="evidence" value="ECO:0007669"/>
    <property type="project" value="UniProtKB-KW"/>
</dbReference>
<evidence type="ECO:0000256" key="2">
    <source>
        <dbReference type="ARBA" id="ARBA00004574"/>
    </source>
</evidence>
<protein>
    <recommendedName>
        <fullName evidence="3">CST complex subunit STN1</fullName>
    </recommendedName>
    <alternativeName>
        <fullName evidence="8">Suppressor of cdc thirteen homolog</fullName>
    </alternativeName>
</protein>
<evidence type="ECO:0000256" key="8">
    <source>
        <dbReference type="ARBA" id="ARBA00030039"/>
    </source>
</evidence>
<reference evidence="11" key="1">
    <citation type="submission" date="2023-06" db="EMBL/GenBank/DDBJ databases">
        <title>Genome-scale phylogeny and comparative genomics of the fungal order Sordariales.</title>
        <authorList>
            <consortium name="Lawrence Berkeley National Laboratory"/>
            <person name="Hensen N."/>
            <person name="Bonometti L."/>
            <person name="Westerberg I."/>
            <person name="Brannstrom I.O."/>
            <person name="Guillou S."/>
            <person name="Cros-Aarteil S."/>
            <person name="Calhoun S."/>
            <person name="Haridas S."/>
            <person name="Kuo A."/>
            <person name="Mondo S."/>
            <person name="Pangilinan J."/>
            <person name="Riley R."/>
            <person name="Labutti K."/>
            <person name="Andreopoulos B."/>
            <person name="Lipzen A."/>
            <person name="Chen C."/>
            <person name="Yanf M."/>
            <person name="Daum C."/>
            <person name="Ng V."/>
            <person name="Clum A."/>
            <person name="Steindorff A."/>
            <person name="Ohm R."/>
            <person name="Martin F."/>
            <person name="Silar P."/>
            <person name="Natvig D."/>
            <person name="Lalanne C."/>
            <person name="Gautier V."/>
            <person name="Ament-Velasquez S.L."/>
            <person name="Kruys A."/>
            <person name="Hutchinson M.I."/>
            <person name="Powell A.J."/>
            <person name="Barry K."/>
            <person name="Miller A.N."/>
            <person name="Grigoriev I.V."/>
            <person name="Debuchy R."/>
            <person name="Gladieux P."/>
            <person name="Thoren M.H."/>
            <person name="Johannesson H."/>
        </authorList>
    </citation>
    <scope>NUCLEOTIDE SEQUENCE</scope>
    <source>
        <strain evidence="11">8032-3</strain>
    </source>
</reference>
<evidence type="ECO:0000256" key="7">
    <source>
        <dbReference type="ARBA" id="ARBA00023242"/>
    </source>
</evidence>
<comment type="caution">
    <text evidence="11">The sequence shown here is derived from an EMBL/GenBank/DDBJ whole genome shotgun (WGS) entry which is preliminary data.</text>
</comment>
<dbReference type="AlphaFoldDB" id="A0AAJ0C2V0"/>
<evidence type="ECO:0000256" key="3">
    <source>
        <dbReference type="ARBA" id="ARBA00017411"/>
    </source>
</evidence>
<dbReference type="PANTHER" id="PTHR13989:SF33">
    <property type="entry name" value="CST COMPLEX SUBUNIT STN1"/>
    <property type="match status" value="1"/>
</dbReference>
<dbReference type="Gene3D" id="2.40.50.140">
    <property type="entry name" value="Nucleic acid-binding proteins"/>
    <property type="match status" value="1"/>
</dbReference>
<feature type="domain" description="CST complex subunit Stn1 N-terminal" evidence="10">
    <location>
        <begin position="50"/>
        <end position="104"/>
    </location>
</feature>
<dbReference type="SUPFAM" id="SSF50249">
    <property type="entry name" value="Nucleic acid-binding proteins"/>
    <property type="match status" value="1"/>
</dbReference>
<dbReference type="RefSeq" id="XP_060283917.1">
    <property type="nucleotide sequence ID" value="XM_060429570.1"/>
</dbReference>
<name>A0AAJ0C2V0_9PEZI</name>
<keyword evidence="4" id="KW-0158">Chromosome</keyword>
<dbReference type="Pfam" id="PF10451">
    <property type="entry name" value="Stn1"/>
    <property type="match status" value="1"/>
</dbReference>
<dbReference type="Proteomes" id="UP001244011">
    <property type="component" value="Unassembled WGS sequence"/>
</dbReference>
<keyword evidence="5" id="KW-0779">Telomere</keyword>
<evidence type="ECO:0000313" key="12">
    <source>
        <dbReference type="Proteomes" id="UP001244011"/>
    </source>
</evidence>
<proteinExistence type="predicted"/>
<evidence type="ECO:0000259" key="10">
    <source>
        <dbReference type="Pfam" id="PF10451"/>
    </source>
</evidence>
<dbReference type="InterPro" id="IPR012340">
    <property type="entry name" value="NA-bd_OB-fold"/>
</dbReference>
<comment type="subcellular location">
    <subcellularLocation>
        <location evidence="2">Chromosome</location>
        <location evidence="2">Telomere</location>
    </subcellularLocation>
    <subcellularLocation>
        <location evidence="1">Nucleus</location>
    </subcellularLocation>
</comment>
<evidence type="ECO:0000313" key="11">
    <source>
        <dbReference type="EMBL" id="KAK1767704.1"/>
    </source>
</evidence>
<organism evidence="11 12">
    <name type="scientific">Phialemonium atrogriseum</name>
    <dbReference type="NCBI Taxonomy" id="1093897"/>
    <lineage>
        <taxon>Eukaryota</taxon>
        <taxon>Fungi</taxon>
        <taxon>Dikarya</taxon>
        <taxon>Ascomycota</taxon>
        <taxon>Pezizomycotina</taxon>
        <taxon>Sordariomycetes</taxon>
        <taxon>Sordariomycetidae</taxon>
        <taxon>Cephalothecales</taxon>
        <taxon>Cephalothecaceae</taxon>
        <taxon>Phialemonium</taxon>
    </lineage>
</organism>
<evidence type="ECO:0000256" key="5">
    <source>
        <dbReference type="ARBA" id="ARBA00022895"/>
    </source>
</evidence>
<dbReference type="InterPro" id="IPR018856">
    <property type="entry name" value="Stn1_N"/>
</dbReference>
<evidence type="ECO:0000256" key="4">
    <source>
        <dbReference type="ARBA" id="ARBA00022454"/>
    </source>
</evidence>
<dbReference type="GO" id="GO:0005634">
    <property type="term" value="C:nucleus"/>
    <property type="evidence" value="ECO:0007669"/>
    <property type="project" value="UniProtKB-SubCell"/>
</dbReference>
<evidence type="ECO:0000256" key="9">
    <source>
        <dbReference type="SAM" id="MobiDB-lite"/>
    </source>
</evidence>
<evidence type="ECO:0000256" key="6">
    <source>
        <dbReference type="ARBA" id="ARBA00023125"/>
    </source>
</evidence>
<dbReference type="EMBL" id="MU839007">
    <property type="protein sequence ID" value="KAK1767704.1"/>
    <property type="molecule type" value="Genomic_DNA"/>
</dbReference>
<keyword evidence="7" id="KW-0539">Nucleus</keyword>
<evidence type="ECO:0000256" key="1">
    <source>
        <dbReference type="ARBA" id="ARBA00004123"/>
    </source>
</evidence>
<dbReference type="InterPro" id="IPR040260">
    <property type="entry name" value="RFA2-like"/>
</dbReference>
<dbReference type="PANTHER" id="PTHR13989">
    <property type="entry name" value="REPLICATION PROTEIN A-RELATED"/>
    <property type="match status" value="1"/>
</dbReference>
<keyword evidence="12" id="KW-1185">Reference proteome</keyword>